<dbReference type="EMBL" id="BMAT01005332">
    <property type="protein sequence ID" value="GFR91235.1"/>
    <property type="molecule type" value="Genomic_DNA"/>
</dbReference>
<evidence type="ECO:0000256" key="1">
    <source>
        <dbReference type="SAM" id="MobiDB-lite"/>
    </source>
</evidence>
<sequence length="202" mass="22075">MAPKFALCGLCRECCGLRRERSRSLIPTRRRRKKGGSGNAASEGGEDCSGGGGGRKRRRRRMKNGKEDGDSGYPYRDGIGDEDSFSSAQEDEEDGEEERREEKIRADCYRPRGLARPSSVDSHAMLSGFDSPLFRRDCATVDLDSSLEHVDEGRRGSLPLVTSPYADSMESVSTTSKLAVSSVSSSSLDNVQRLCSVYKGCS</sequence>
<evidence type="ECO:0000313" key="2">
    <source>
        <dbReference type="EMBL" id="GFR91235.1"/>
    </source>
</evidence>
<reference evidence="2 3" key="1">
    <citation type="journal article" date="2021" name="Elife">
        <title>Chloroplast acquisition without the gene transfer in kleptoplastic sea slugs, Plakobranchus ocellatus.</title>
        <authorList>
            <person name="Maeda T."/>
            <person name="Takahashi S."/>
            <person name="Yoshida T."/>
            <person name="Shimamura S."/>
            <person name="Takaki Y."/>
            <person name="Nagai Y."/>
            <person name="Toyoda A."/>
            <person name="Suzuki Y."/>
            <person name="Arimoto A."/>
            <person name="Ishii H."/>
            <person name="Satoh N."/>
            <person name="Nishiyama T."/>
            <person name="Hasebe M."/>
            <person name="Maruyama T."/>
            <person name="Minagawa J."/>
            <person name="Obokata J."/>
            <person name="Shigenobu S."/>
        </authorList>
    </citation>
    <scope>NUCLEOTIDE SEQUENCE [LARGE SCALE GENOMIC DNA]</scope>
</reference>
<feature type="compositionally biased region" description="Basic residues" evidence="1">
    <location>
        <begin position="54"/>
        <end position="63"/>
    </location>
</feature>
<dbReference type="AlphaFoldDB" id="A0AAV4H3W9"/>
<feature type="compositionally biased region" description="Basic and acidic residues" evidence="1">
    <location>
        <begin position="97"/>
        <end position="106"/>
    </location>
</feature>
<gene>
    <name evidence="2" type="ORF">ElyMa_002587500</name>
</gene>
<feature type="region of interest" description="Disordered" evidence="1">
    <location>
        <begin position="25"/>
        <end position="106"/>
    </location>
</feature>
<feature type="compositionally biased region" description="Acidic residues" evidence="1">
    <location>
        <begin position="80"/>
        <end position="96"/>
    </location>
</feature>
<proteinExistence type="predicted"/>
<name>A0AAV4H3W9_9GAST</name>
<organism evidence="2 3">
    <name type="scientific">Elysia marginata</name>
    <dbReference type="NCBI Taxonomy" id="1093978"/>
    <lineage>
        <taxon>Eukaryota</taxon>
        <taxon>Metazoa</taxon>
        <taxon>Spiralia</taxon>
        <taxon>Lophotrochozoa</taxon>
        <taxon>Mollusca</taxon>
        <taxon>Gastropoda</taxon>
        <taxon>Heterobranchia</taxon>
        <taxon>Euthyneura</taxon>
        <taxon>Panpulmonata</taxon>
        <taxon>Sacoglossa</taxon>
        <taxon>Placobranchoidea</taxon>
        <taxon>Plakobranchidae</taxon>
        <taxon>Elysia</taxon>
    </lineage>
</organism>
<comment type="caution">
    <text evidence="2">The sequence shown here is derived from an EMBL/GenBank/DDBJ whole genome shotgun (WGS) entry which is preliminary data.</text>
</comment>
<protein>
    <submittedName>
        <fullName evidence="2">Uncharacterized protein</fullName>
    </submittedName>
</protein>
<dbReference type="Proteomes" id="UP000762676">
    <property type="component" value="Unassembled WGS sequence"/>
</dbReference>
<keyword evidence="3" id="KW-1185">Reference proteome</keyword>
<accession>A0AAV4H3W9</accession>
<evidence type="ECO:0000313" key="3">
    <source>
        <dbReference type="Proteomes" id="UP000762676"/>
    </source>
</evidence>